<evidence type="ECO:0000256" key="2">
    <source>
        <dbReference type="ARBA" id="ARBA00022552"/>
    </source>
</evidence>
<evidence type="ECO:0000256" key="5">
    <source>
        <dbReference type="ARBA" id="ARBA00022691"/>
    </source>
</evidence>
<dbReference type="PANTHER" id="PTHR31760:SF0">
    <property type="entry name" value="S-ADENOSYL-L-METHIONINE-DEPENDENT METHYLTRANSFERASES SUPERFAMILY PROTEIN"/>
    <property type="match status" value="1"/>
</dbReference>
<dbReference type="GO" id="GO:0005829">
    <property type="term" value="C:cytosol"/>
    <property type="evidence" value="ECO:0007669"/>
    <property type="project" value="TreeGrafter"/>
</dbReference>
<dbReference type="InterPro" id="IPR003682">
    <property type="entry name" value="rRNA_ssu_MeTfrase_G"/>
</dbReference>
<comment type="caution">
    <text evidence="7">The sequence shown here is derived from an EMBL/GenBank/DDBJ whole genome shotgun (WGS) entry which is preliminary data.</text>
</comment>
<dbReference type="GO" id="GO:0070043">
    <property type="term" value="F:rRNA (guanine-N7-)-methyltransferase activity"/>
    <property type="evidence" value="ECO:0007669"/>
    <property type="project" value="UniProtKB-UniRule"/>
</dbReference>
<keyword evidence="1 6" id="KW-0963">Cytoplasm</keyword>
<keyword evidence="4 6" id="KW-0808">Transferase</keyword>
<comment type="subcellular location">
    <subcellularLocation>
        <location evidence="6">Cytoplasm</location>
    </subcellularLocation>
</comment>
<dbReference type="PIRSF" id="PIRSF003078">
    <property type="entry name" value="GidB"/>
    <property type="match status" value="1"/>
</dbReference>
<dbReference type="Proteomes" id="UP000222106">
    <property type="component" value="Unassembled WGS sequence"/>
</dbReference>
<feature type="binding site" evidence="6">
    <location>
        <position position="82"/>
    </location>
    <ligand>
        <name>S-adenosyl-L-methionine</name>
        <dbReference type="ChEBI" id="CHEBI:59789"/>
    </ligand>
</feature>
<dbReference type="EMBL" id="PDJI01000004">
    <property type="protein sequence ID" value="PFG39787.1"/>
    <property type="molecule type" value="Genomic_DNA"/>
</dbReference>
<dbReference type="AlphaFoldDB" id="A0A2A9EL21"/>
<accession>A0A2A9EL21</accession>
<feature type="binding site" evidence="6">
    <location>
        <position position="143"/>
    </location>
    <ligand>
        <name>S-adenosyl-L-methionine</name>
        <dbReference type="ChEBI" id="CHEBI:59789"/>
    </ligand>
</feature>
<proteinExistence type="inferred from homology"/>
<comment type="function">
    <text evidence="6">Specifically methylates the N7 position of a guanine in 16S rRNA.</text>
</comment>
<evidence type="ECO:0000256" key="4">
    <source>
        <dbReference type="ARBA" id="ARBA00022679"/>
    </source>
</evidence>
<dbReference type="Gene3D" id="3.40.50.150">
    <property type="entry name" value="Vaccinia Virus protein VP39"/>
    <property type="match status" value="1"/>
</dbReference>
<keyword evidence="5 6" id="KW-0949">S-adenosyl-L-methionine</keyword>
<name>A0A2A9EL21_9MICO</name>
<reference evidence="7 8" key="1">
    <citation type="submission" date="2017-10" db="EMBL/GenBank/DDBJ databases">
        <title>Sequencing the genomes of 1000 actinobacteria strains.</title>
        <authorList>
            <person name="Klenk H.-P."/>
        </authorList>
    </citation>
    <scope>NUCLEOTIDE SEQUENCE [LARGE SCALE GENOMIC DNA]</scope>
    <source>
        <strain evidence="7 8">DSM 21838</strain>
    </source>
</reference>
<keyword evidence="3 6" id="KW-0489">Methyltransferase</keyword>
<evidence type="ECO:0000313" key="7">
    <source>
        <dbReference type="EMBL" id="PFG39787.1"/>
    </source>
</evidence>
<dbReference type="RefSeq" id="WP_098483828.1">
    <property type="nucleotide sequence ID" value="NZ_PDJI01000004.1"/>
</dbReference>
<feature type="binding site" evidence="6">
    <location>
        <begin position="128"/>
        <end position="129"/>
    </location>
    <ligand>
        <name>S-adenosyl-L-methionine</name>
        <dbReference type="ChEBI" id="CHEBI:59789"/>
    </ligand>
</feature>
<keyword evidence="8" id="KW-1185">Reference proteome</keyword>
<evidence type="ECO:0000313" key="8">
    <source>
        <dbReference type="Proteomes" id="UP000222106"/>
    </source>
</evidence>
<protein>
    <recommendedName>
        <fullName evidence="6">Ribosomal RNA small subunit methyltransferase G</fullName>
        <ecNumber evidence="6">2.1.1.-</ecNumber>
    </recommendedName>
    <alternativeName>
        <fullName evidence="6">16S rRNA 7-methylguanosine methyltransferase</fullName>
        <shortName evidence="6">16S rRNA m7G methyltransferase</shortName>
    </alternativeName>
</protein>
<dbReference type="Pfam" id="PF02527">
    <property type="entry name" value="GidB"/>
    <property type="match status" value="1"/>
</dbReference>
<evidence type="ECO:0000256" key="1">
    <source>
        <dbReference type="ARBA" id="ARBA00022490"/>
    </source>
</evidence>
<evidence type="ECO:0000256" key="3">
    <source>
        <dbReference type="ARBA" id="ARBA00022603"/>
    </source>
</evidence>
<dbReference type="InterPro" id="IPR029063">
    <property type="entry name" value="SAM-dependent_MTases_sf"/>
</dbReference>
<gene>
    <name evidence="6" type="primary">rsmG</name>
    <name evidence="7" type="ORF">ATJ97_2303</name>
</gene>
<comment type="similarity">
    <text evidence="6">Belongs to the methyltransferase superfamily. RNA methyltransferase RsmG family.</text>
</comment>
<organism evidence="7 8">
    <name type="scientific">Georgenia soli</name>
    <dbReference type="NCBI Taxonomy" id="638953"/>
    <lineage>
        <taxon>Bacteria</taxon>
        <taxon>Bacillati</taxon>
        <taxon>Actinomycetota</taxon>
        <taxon>Actinomycetes</taxon>
        <taxon>Micrococcales</taxon>
        <taxon>Bogoriellaceae</taxon>
        <taxon>Georgenia</taxon>
    </lineage>
</organism>
<sequence length="215" mass="23685">MTSSADEAVETPSEAVRELFGLSWAPIQHFAEMLVEEGELRGLIGPRELPRLWTRHIVNSAAVAPFIGEERTVADVGSGAGFPGVVLAIIRPDLEVHLIEPMERRVAWLTDVVEEIDLDNVTVVQARAEELHGKASYDVVTARAVAALDKLARWTLPLAKPRGRVVALKGQRAEDEVEKAKYVVKKLGGREARIETVHPARGEESTTIVVIDKYR</sequence>
<feature type="binding site" evidence="6">
    <location>
        <position position="77"/>
    </location>
    <ligand>
        <name>S-adenosyl-L-methionine</name>
        <dbReference type="ChEBI" id="CHEBI:59789"/>
    </ligand>
</feature>
<dbReference type="CDD" id="cd02440">
    <property type="entry name" value="AdoMet_MTases"/>
    <property type="match status" value="1"/>
</dbReference>
<dbReference type="SUPFAM" id="SSF53335">
    <property type="entry name" value="S-adenosyl-L-methionine-dependent methyltransferases"/>
    <property type="match status" value="1"/>
</dbReference>
<comment type="caution">
    <text evidence="6">Lacks conserved residue(s) required for the propagation of feature annotation.</text>
</comment>
<dbReference type="PANTHER" id="PTHR31760">
    <property type="entry name" value="S-ADENOSYL-L-METHIONINE-DEPENDENT METHYLTRANSFERASES SUPERFAMILY PROTEIN"/>
    <property type="match status" value="1"/>
</dbReference>
<keyword evidence="2 6" id="KW-0698">rRNA processing</keyword>
<dbReference type="OrthoDB" id="9808773at2"/>
<evidence type="ECO:0000256" key="6">
    <source>
        <dbReference type="HAMAP-Rule" id="MF_00074"/>
    </source>
</evidence>
<dbReference type="EC" id="2.1.1.-" evidence="6"/>
<dbReference type="NCBIfam" id="TIGR00138">
    <property type="entry name" value="rsmG_gidB"/>
    <property type="match status" value="1"/>
</dbReference>
<dbReference type="HAMAP" id="MF_00074">
    <property type="entry name" value="16SrRNA_methyltr_G"/>
    <property type="match status" value="1"/>
</dbReference>